<proteinExistence type="predicted"/>
<reference evidence="1" key="1">
    <citation type="submission" date="2023-08" db="EMBL/GenBank/DDBJ databases">
        <authorList>
            <person name="Messyasz A."/>
            <person name="Mannisto M.K."/>
            <person name="Kerkhof L.J."/>
            <person name="Haggblom M."/>
        </authorList>
    </citation>
    <scope>NUCLEOTIDE SEQUENCE</scope>
    <source>
        <strain evidence="1">X5P6</strain>
    </source>
</reference>
<organism evidence="1">
    <name type="scientific">Tunturiibacter psychrotolerans</name>
    <dbReference type="NCBI Taxonomy" id="3069686"/>
    <lineage>
        <taxon>Bacteria</taxon>
        <taxon>Pseudomonadati</taxon>
        <taxon>Acidobacteriota</taxon>
        <taxon>Terriglobia</taxon>
        <taxon>Terriglobales</taxon>
        <taxon>Acidobacteriaceae</taxon>
        <taxon>Tunturiibacter</taxon>
    </lineage>
</organism>
<dbReference type="EMBL" id="CP132942">
    <property type="protein sequence ID" value="XCB32464.1"/>
    <property type="molecule type" value="Genomic_DNA"/>
</dbReference>
<reference evidence="1" key="2">
    <citation type="journal article" date="2024" name="Environ. Microbiol.">
        <title>Genome analysis and description of Tunturibacter gen. nov. expands the diversity of Terriglobia in tundra soils.</title>
        <authorList>
            <person name="Messyasz A."/>
            <person name="Mannisto M.K."/>
            <person name="Kerkhof L.J."/>
            <person name="Haggblom M.M."/>
        </authorList>
    </citation>
    <scope>NUCLEOTIDE SEQUENCE</scope>
    <source>
        <strain evidence="1">X5P6</strain>
    </source>
</reference>
<dbReference type="AlphaFoldDB" id="A0AAU7ZNF3"/>
<name>A0AAU7ZNF3_9BACT</name>
<dbReference type="KEGG" id="tpsc:RBB77_18775"/>
<dbReference type="SUPFAM" id="SSF48208">
    <property type="entry name" value="Six-hairpin glycosidases"/>
    <property type="match status" value="1"/>
</dbReference>
<protein>
    <submittedName>
        <fullName evidence="1">AGE family epimerase/isomerase</fullName>
    </submittedName>
</protein>
<sequence length="406" mass="47178">MTEIEKVQASVVRFVEWLDRFGETSYDHQSFFASNLGRGAKALYYKQPLLGKIAVSPMIFSEAFVPSARRLFWKRQRFPIADAHYAMGFAFLSQVLGEEQYYLRAVHFLKVLKATRSPGYDYYCWGYPFNWETRHGTMREATPLITTVPYVYEAFLQVYEIDKNEQWLEIMQSIAQHTLHDYHDFITSENASSCSYNPEPSAPGGVINASAYRAFLLTRAGLDFSDEQYPKVAERNLNFVLESQNADGSWYYSTDGERDFVDHFHTCFVLKALAKIEALTGNQQCTKAIERGVDYYVKNLFDSEGFPKPFSRRPRLTIYRRELYDYAECINLAVLLKGRFPALDAILSRVTDLTQWQKSDGSFRSRQLLLSWDNTPMHRWAQSQLFRSLCSLLYHNSCNTNRESQH</sequence>
<dbReference type="RefSeq" id="WP_353063312.1">
    <property type="nucleotide sequence ID" value="NZ_CP132942.1"/>
</dbReference>
<evidence type="ECO:0000313" key="1">
    <source>
        <dbReference type="EMBL" id="XCB32464.1"/>
    </source>
</evidence>
<dbReference type="Gene3D" id="1.50.10.20">
    <property type="match status" value="1"/>
</dbReference>
<dbReference type="InterPro" id="IPR008928">
    <property type="entry name" value="6-hairpin_glycosidase_sf"/>
</dbReference>
<gene>
    <name evidence="1" type="ORF">RBB77_18775</name>
</gene>
<accession>A0AAU7ZNF3</accession>
<dbReference type="GO" id="GO:0005975">
    <property type="term" value="P:carbohydrate metabolic process"/>
    <property type="evidence" value="ECO:0007669"/>
    <property type="project" value="InterPro"/>
</dbReference>